<evidence type="ECO:0000313" key="16">
    <source>
        <dbReference type="Proteomes" id="UP001162802"/>
    </source>
</evidence>
<keyword evidence="6 12" id="KW-0902">Two-component regulatory system</keyword>
<evidence type="ECO:0000256" key="12">
    <source>
        <dbReference type="RuleBase" id="RU368029"/>
    </source>
</evidence>
<keyword evidence="7 12" id="KW-0805">Transcription regulation</keyword>
<evidence type="ECO:0000256" key="13">
    <source>
        <dbReference type="SAM" id="MobiDB-lite"/>
    </source>
</evidence>
<dbReference type="PROSITE" id="PS50045">
    <property type="entry name" value="SIGMA54_INTERACT_4"/>
    <property type="match status" value="1"/>
</dbReference>
<evidence type="ECO:0000259" key="14">
    <source>
        <dbReference type="PROSITE" id="PS50045"/>
    </source>
</evidence>
<protein>
    <recommendedName>
        <fullName evidence="3 12">Nif-specific regulatory protein</fullName>
    </recommendedName>
</protein>
<evidence type="ECO:0000256" key="5">
    <source>
        <dbReference type="ARBA" id="ARBA00022840"/>
    </source>
</evidence>
<comment type="function">
    <text evidence="1 12">Required for activation of most nif operons, which are directly involved in nitrogen fixation.</text>
</comment>
<evidence type="ECO:0000256" key="6">
    <source>
        <dbReference type="ARBA" id="ARBA00023012"/>
    </source>
</evidence>
<evidence type="ECO:0000313" key="15">
    <source>
        <dbReference type="EMBL" id="MCJ1960838.1"/>
    </source>
</evidence>
<keyword evidence="8 12" id="KW-0238">DNA-binding</keyword>
<dbReference type="Gene3D" id="1.10.8.60">
    <property type="match status" value="1"/>
</dbReference>
<dbReference type="Pfam" id="PF00158">
    <property type="entry name" value="Sigma54_activat"/>
    <property type="match status" value="1"/>
</dbReference>
<evidence type="ECO:0000256" key="9">
    <source>
        <dbReference type="ARBA" id="ARBA00023159"/>
    </source>
</evidence>
<dbReference type="Pfam" id="PF25601">
    <property type="entry name" value="AAA_lid_14"/>
    <property type="match status" value="1"/>
</dbReference>
<keyword evidence="16" id="KW-1185">Reference proteome</keyword>
<dbReference type="PRINTS" id="PR01590">
    <property type="entry name" value="HTHFIS"/>
</dbReference>
<dbReference type="SUPFAM" id="SSF52540">
    <property type="entry name" value="P-loop containing nucleoside triphosphate hydrolases"/>
    <property type="match status" value="1"/>
</dbReference>
<dbReference type="PANTHER" id="PTHR32071:SF117">
    <property type="entry name" value="PTS-DEPENDENT DIHYDROXYACETONE KINASE OPERON REGULATORY PROTEIN-RELATED"/>
    <property type="match status" value="1"/>
</dbReference>
<keyword evidence="4" id="KW-0547">Nucleotide-binding</keyword>
<feature type="region of interest" description="Disordered" evidence="13">
    <location>
        <begin position="216"/>
        <end position="240"/>
    </location>
</feature>
<dbReference type="Gene3D" id="1.10.10.60">
    <property type="entry name" value="Homeodomain-like"/>
    <property type="match status" value="1"/>
</dbReference>
<feature type="domain" description="Sigma-54 factor interaction" evidence="14">
    <location>
        <begin position="239"/>
        <end position="467"/>
    </location>
</feature>
<dbReference type="Pfam" id="PF02954">
    <property type="entry name" value="HTH_8"/>
    <property type="match status" value="1"/>
</dbReference>
<dbReference type="NCBIfam" id="TIGR01817">
    <property type="entry name" value="nifA"/>
    <property type="match status" value="1"/>
</dbReference>
<dbReference type="PROSITE" id="PS00676">
    <property type="entry name" value="SIGMA54_INTERACT_2"/>
    <property type="match status" value="1"/>
</dbReference>
<dbReference type="InterPro" id="IPR027417">
    <property type="entry name" value="P-loop_NTPase"/>
</dbReference>
<dbReference type="Gene3D" id="3.30.450.40">
    <property type="match status" value="1"/>
</dbReference>
<comment type="caution">
    <text evidence="15">The sequence shown here is derived from an EMBL/GenBank/DDBJ whole genome shotgun (WGS) entry which is preliminary data.</text>
</comment>
<dbReference type="Gene3D" id="3.40.50.300">
    <property type="entry name" value="P-loop containing nucleotide triphosphate hydrolases"/>
    <property type="match status" value="1"/>
</dbReference>
<dbReference type="PANTHER" id="PTHR32071">
    <property type="entry name" value="TRANSCRIPTIONAL REGULATORY PROTEIN"/>
    <property type="match status" value="1"/>
</dbReference>
<dbReference type="InterPro" id="IPR058031">
    <property type="entry name" value="AAA_lid_NorR"/>
</dbReference>
<evidence type="ECO:0000256" key="8">
    <source>
        <dbReference type="ARBA" id="ARBA00023125"/>
    </source>
</evidence>
<reference evidence="15" key="1">
    <citation type="submission" date="2022-03" db="EMBL/GenBank/DDBJ databases">
        <title>Identification of a novel bacterium isolated from mangrove sediments.</title>
        <authorList>
            <person name="Pan X."/>
        </authorList>
    </citation>
    <scope>NUCLEOTIDE SEQUENCE</scope>
    <source>
        <strain evidence="15">B2637</strain>
    </source>
</reference>
<name>A0ABT0ACB4_9SPHN</name>
<dbReference type="InterPro" id="IPR025944">
    <property type="entry name" value="Sigma_54_int_dom_CS"/>
</dbReference>
<feature type="region of interest" description="Disordered" evidence="13">
    <location>
        <begin position="512"/>
        <end position="536"/>
    </location>
</feature>
<evidence type="ECO:0000256" key="3">
    <source>
        <dbReference type="ARBA" id="ARBA00015308"/>
    </source>
</evidence>
<dbReference type="SMART" id="SM00382">
    <property type="entry name" value="AAA"/>
    <property type="match status" value="1"/>
</dbReference>
<evidence type="ECO:0000256" key="4">
    <source>
        <dbReference type="ARBA" id="ARBA00022741"/>
    </source>
</evidence>
<accession>A0ABT0ACB4</accession>
<keyword evidence="11 12" id="KW-0535">Nitrogen fixation</keyword>
<dbReference type="InterPro" id="IPR003593">
    <property type="entry name" value="AAA+_ATPase"/>
</dbReference>
<dbReference type="InterPro" id="IPR025662">
    <property type="entry name" value="Sigma_54_int_dom_ATP-bd_1"/>
</dbReference>
<comment type="subunit">
    <text evidence="2 12">Interacts with sigma-54.</text>
</comment>
<dbReference type="InterPro" id="IPR003018">
    <property type="entry name" value="GAF"/>
</dbReference>
<organism evidence="15 16">
    <name type="scientific">Novosphingobium mangrovi</name>
    <name type="common">ex Hu et al. 2023</name>
    <dbReference type="NCBI Taxonomy" id="2930094"/>
    <lineage>
        <taxon>Bacteria</taxon>
        <taxon>Pseudomonadati</taxon>
        <taxon>Pseudomonadota</taxon>
        <taxon>Alphaproteobacteria</taxon>
        <taxon>Sphingomonadales</taxon>
        <taxon>Sphingomonadaceae</taxon>
        <taxon>Novosphingobium</taxon>
    </lineage>
</organism>
<dbReference type="InterPro" id="IPR010113">
    <property type="entry name" value="Nif-specific_regulatory_prot"/>
</dbReference>
<dbReference type="RefSeq" id="WP_243799348.1">
    <property type="nucleotide sequence ID" value="NZ_JALHAT010000012.1"/>
</dbReference>
<evidence type="ECO:0000256" key="2">
    <source>
        <dbReference type="ARBA" id="ARBA00011135"/>
    </source>
</evidence>
<gene>
    <name evidence="15" type="primary">nifA</name>
    <name evidence="15" type="ORF">MTR65_09125</name>
</gene>
<sequence length="587" mass="65128">MGTHASTVAPATAGYSVSSYSRGPSHTRADIALRGVYEISKVLAVPGRLEATLTNVLTLLSSFLDMRHGLVTLLDEEGAPTSVVGIGWSEERAHLWMGRQPERAVAQIYDTGMPVVVHNMERSALFPDWSFDGPLPPGARVSFIGVPIKDRLKVVGTLTIEQIWDETTTYHAADEDVRFLTMVANLIGQTVRLLKLVQRDRERLMDQHRLLEKGLEGGSARRARSAEAKDEDAGEQGDIVGSSPALREALQRIRRVARSHSAVLLRGESGTGKELFARATHDFSPRAKKPFIKLNCAALPESVLESELFGHEKGAFTGAVAQRKGRFELADGGTLFLDEIGDTSQAFQVKLLRVLQEGEFERVGGTQTIKVDVRLVCATNRNLEEAVAKGEFRADLYYRINVVSVRLPALRDRREDIPQLAREFLRRFDQEHHTEHELSPSALDVLESCYFPGNVRELENCIRRTATLSLDDRIDARDFACRNDECLSAMLWKTAVSDPFPIVQPGLREEQGGVAAERGGEAPAIPLPRREPDRDMPLDNVKVSRAELLDALEGAGWVQAKAARLLGLTPRQIGYAIRKYDIEVRKF</sequence>
<dbReference type="SUPFAM" id="SSF55781">
    <property type="entry name" value="GAF domain-like"/>
    <property type="match status" value="1"/>
</dbReference>
<dbReference type="InterPro" id="IPR025943">
    <property type="entry name" value="Sigma_54_int_dom_ATP-bd_2"/>
</dbReference>
<evidence type="ECO:0000256" key="7">
    <source>
        <dbReference type="ARBA" id="ARBA00023015"/>
    </source>
</evidence>
<evidence type="ECO:0000256" key="10">
    <source>
        <dbReference type="ARBA" id="ARBA00023163"/>
    </source>
</evidence>
<dbReference type="PROSITE" id="PS00688">
    <property type="entry name" value="SIGMA54_INTERACT_3"/>
    <property type="match status" value="1"/>
</dbReference>
<dbReference type="InterPro" id="IPR029016">
    <property type="entry name" value="GAF-like_dom_sf"/>
</dbReference>
<dbReference type="InterPro" id="IPR002078">
    <property type="entry name" value="Sigma_54_int"/>
</dbReference>
<proteinExistence type="predicted"/>
<dbReference type="CDD" id="cd00009">
    <property type="entry name" value="AAA"/>
    <property type="match status" value="1"/>
</dbReference>
<dbReference type="EMBL" id="JALHAT010000012">
    <property type="protein sequence ID" value="MCJ1960838.1"/>
    <property type="molecule type" value="Genomic_DNA"/>
</dbReference>
<dbReference type="Pfam" id="PF01590">
    <property type="entry name" value="GAF"/>
    <property type="match status" value="1"/>
</dbReference>
<keyword evidence="9 12" id="KW-0010">Activator</keyword>
<evidence type="ECO:0000256" key="11">
    <source>
        <dbReference type="ARBA" id="ARBA00023231"/>
    </source>
</evidence>
<dbReference type="PROSITE" id="PS00675">
    <property type="entry name" value="SIGMA54_INTERACT_1"/>
    <property type="match status" value="1"/>
</dbReference>
<keyword evidence="5" id="KW-0067">ATP-binding</keyword>
<evidence type="ECO:0000256" key="1">
    <source>
        <dbReference type="ARBA" id="ARBA00002167"/>
    </source>
</evidence>
<dbReference type="Proteomes" id="UP001162802">
    <property type="component" value="Unassembled WGS sequence"/>
</dbReference>
<dbReference type="InterPro" id="IPR002197">
    <property type="entry name" value="HTH_Fis"/>
</dbReference>
<keyword evidence="10 12" id="KW-0804">Transcription</keyword>
<dbReference type="SMART" id="SM00065">
    <property type="entry name" value="GAF"/>
    <property type="match status" value="1"/>
</dbReference>